<keyword evidence="1" id="KW-0732">Signal</keyword>
<evidence type="ECO:0000313" key="3">
    <source>
        <dbReference type="Proteomes" id="UP000503482"/>
    </source>
</evidence>
<evidence type="ECO:0000256" key="1">
    <source>
        <dbReference type="ARBA" id="ARBA00022729"/>
    </source>
</evidence>
<evidence type="ECO:0000313" key="2">
    <source>
        <dbReference type="EMBL" id="QKF67690.1"/>
    </source>
</evidence>
<gene>
    <name evidence="2" type="ORF">AVENP_2162</name>
</gene>
<dbReference type="GO" id="GO:0055085">
    <property type="term" value="P:transmembrane transport"/>
    <property type="evidence" value="ECO:0007669"/>
    <property type="project" value="InterPro"/>
</dbReference>
<organism evidence="2 3">
    <name type="scientific">Arcobacter venerupis</name>
    <dbReference type="NCBI Taxonomy" id="1054033"/>
    <lineage>
        <taxon>Bacteria</taxon>
        <taxon>Pseudomonadati</taxon>
        <taxon>Campylobacterota</taxon>
        <taxon>Epsilonproteobacteria</taxon>
        <taxon>Campylobacterales</taxon>
        <taxon>Arcobacteraceae</taxon>
        <taxon>Arcobacter</taxon>
    </lineage>
</organism>
<dbReference type="SUPFAM" id="SSF53850">
    <property type="entry name" value="Periplasmic binding protein-like II"/>
    <property type="match status" value="1"/>
</dbReference>
<name>A0AAE7E4A1_9BACT</name>
<dbReference type="InterPro" id="IPR038404">
    <property type="entry name" value="TRAP_DctP_sf"/>
</dbReference>
<dbReference type="AlphaFoldDB" id="A0AAE7E4A1"/>
<dbReference type="NCBIfam" id="NF037995">
    <property type="entry name" value="TRAP_S1"/>
    <property type="match status" value="1"/>
</dbReference>
<dbReference type="Gene3D" id="3.40.190.170">
    <property type="entry name" value="Bacterial extracellular solute-binding protein, family 7"/>
    <property type="match status" value="1"/>
</dbReference>
<protein>
    <submittedName>
        <fullName evidence="2">TRAP transporter, substrate binding protein, DctP family</fullName>
    </submittedName>
</protein>
<dbReference type="PANTHER" id="PTHR33376:SF15">
    <property type="entry name" value="BLL6794 PROTEIN"/>
    <property type="match status" value="1"/>
</dbReference>
<proteinExistence type="predicted"/>
<accession>A0AAE7E4A1</accession>
<dbReference type="CDD" id="cd13665">
    <property type="entry name" value="PBP2_TRAP_Dctp3_4"/>
    <property type="match status" value="1"/>
</dbReference>
<dbReference type="Pfam" id="PF03480">
    <property type="entry name" value="DctP"/>
    <property type="match status" value="1"/>
</dbReference>
<dbReference type="EMBL" id="CP053840">
    <property type="protein sequence ID" value="QKF67690.1"/>
    <property type="molecule type" value="Genomic_DNA"/>
</dbReference>
<reference evidence="2 3" key="1">
    <citation type="submission" date="2020-05" db="EMBL/GenBank/DDBJ databases">
        <title>Complete genome sequencing of Campylobacter and Arcobacter type strains.</title>
        <authorList>
            <person name="Miller W.G."/>
            <person name="Yee E."/>
        </authorList>
    </citation>
    <scope>NUCLEOTIDE SEQUENCE [LARGE SCALE GENOMIC DNA]</scope>
    <source>
        <strain evidence="2 3">LMG 26156</strain>
    </source>
</reference>
<sequence length="366" mass="40539">MLGSYLIKELILIKTKEREFMKNIITKSAFLFVGAILSANSLFAKDDVEVITVHHFMSSKAPLQTKLLEPWAKKIEEASGGKLKIEIFPSMSMGGKPDELYKQVRNGTADIVWTLPGYTPGVFPRTEVFELPTVHIGDAVATSIAMREKFDLIKDDFTDVKPLLVYAAAGNALHTVNKKITNMSDLKGLKLRAPSRTAGWYIEAMGAESVGMPLPDLPQALSKNAIDGALVPFEVFPAYKFAQLTQYSIEGEKGERFGTSVFMLLMNNDRFNSLSKELQKVLLDSVDMNTVKEVGQLWMDFEKPGMQMQKDSKGGEIIKLDSNAMAEFNKAGEQVVQRWVEEAKTKGIDGQKLVDSAREAISASSK</sequence>
<dbReference type="Proteomes" id="UP000503482">
    <property type="component" value="Chromosome"/>
</dbReference>
<dbReference type="PANTHER" id="PTHR33376">
    <property type="match status" value="1"/>
</dbReference>
<dbReference type="KEGG" id="avp:AVENP_2162"/>
<dbReference type="InterPro" id="IPR018389">
    <property type="entry name" value="DctP_fam"/>
</dbReference>
<keyword evidence="3" id="KW-1185">Reference proteome</keyword>